<dbReference type="PANTHER" id="PTHR43808">
    <property type="entry name" value="ACETYLORNITHINE DEACETYLASE"/>
    <property type="match status" value="1"/>
</dbReference>
<evidence type="ECO:0000256" key="3">
    <source>
        <dbReference type="ARBA" id="ARBA00022801"/>
    </source>
</evidence>
<dbReference type="GO" id="GO:0046872">
    <property type="term" value="F:metal ion binding"/>
    <property type="evidence" value="ECO:0007669"/>
    <property type="project" value="UniProtKB-KW"/>
</dbReference>
<protein>
    <submittedName>
        <fullName evidence="6">M20/M25/M40 family metallo-hydrolase</fullName>
    </submittedName>
</protein>
<dbReference type="SUPFAM" id="SSF53187">
    <property type="entry name" value="Zn-dependent exopeptidases"/>
    <property type="match status" value="1"/>
</dbReference>
<evidence type="ECO:0000256" key="4">
    <source>
        <dbReference type="ARBA" id="ARBA00022833"/>
    </source>
</evidence>
<dbReference type="InterPro" id="IPR001261">
    <property type="entry name" value="ArgE/DapE_CS"/>
</dbReference>
<dbReference type="InterPro" id="IPR011650">
    <property type="entry name" value="Peptidase_M20_dimer"/>
</dbReference>
<keyword evidence="4" id="KW-0862">Zinc</keyword>
<name>A0A7C1JMH9_9CHLR</name>
<reference evidence="6" key="1">
    <citation type="journal article" date="2020" name="mSystems">
        <title>Genome- and Community-Level Interaction Insights into Carbon Utilization and Element Cycling Functions of Hydrothermarchaeota in Hydrothermal Sediment.</title>
        <authorList>
            <person name="Zhou Z."/>
            <person name="Liu Y."/>
            <person name="Xu W."/>
            <person name="Pan J."/>
            <person name="Luo Z.H."/>
            <person name="Li M."/>
        </authorList>
    </citation>
    <scope>NUCLEOTIDE SEQUENCE [LARGE SCALE GENOMIC DNA]</scope>
    <source>
        <strain evidence="6">SpSt-289</strain>
    </source>
</reference>
<evidence type="ECO:0000256" key="2">
    <source>
        <dbReference type="ARBA" id="ARBA00022723"/>
    </source>
</evidence>
<evidence type="ECO:0000259" key="5">
    <source>
        <dbReference type="Pfam" id="PF07687"/>
    </source>
</evidence>
<dbReference type="Gene3D" id="3.30.70.360">
    <property type="match status" value="1"/>
</dbReference>
<evidence type="ECO:0000256" key="1">
    <source>
        <dbReference type="ARBA" id="ARBA00001947"/>
    </source>
</evidence>
<dbReference type="PROSITE" id="PS00758">
    <property type="entry name" value="ARGE_DAPE_CPG2_1"/>
    <property type="match status" value="1"/>
</dbReference>
<dbReference type="Pfam" id="PF01546">
    <property type="entry name" value="Peptidase_M20"/>
    <property type="match status" value="1"/>
</dbReference>
<keyword evidence="3 6" id="KW-0378">Hydrolase</keyword>
<evidence type="ECO:0000313" key="6">
    <source>
        <dbReference type="EMBL" id="HDX32902.1"/>
    </source>
</evidence>
<proteinExistence type="predicted"/>
<dbReference type="GO" id="GO:0016787">
    <property type="term" value="F:hydrolase activity"/>
    <property type="evidence" value="ECO:0007669"/>
    <property type="project" value="UniProtKB-KW"/>
</dbReference>
<dbReference type="SUPFAM" id="SSF55031">
    <property type="entry name" value="Bacterial exopeptidase dimerisation domain"/>
    <property type="match status" value="1"/>
</dbReference>
<comment type="caution">
    <text evidence="6">The sequence shown here is derived from an EMBL/GenBank/DDBJ whole genome shotgun (WGS) entry which is preliminary data.</text>
</comment>
<comment type="cofactor">
    <cofactor evidence="1">
        <name>Zn(2+)</name>
        <dbReference type="ChEBI" id="CHEBI:29105"/>
    </cofactor>
</comment>
<keyword evidence="2" id="KW-0479">Metal-binding</keyword>
<dbReference type="PANTHER" id="PTHR43808:SF17">
    <property type="entry name" value="PEPTIDASE M20"/>
    <property type="match status" value="1"/>
</dbReference>
<gene>
    <name evidence="6" type="ORF">ENQ20_15645</name>
</gene>
<dbReference type="Gene3D" id="3.40.630.10">
    <property type="entry name" value="Zn peptidases"/>
    <property type="match status" value="1"/>
</dbReference>
<sequence>MDADLQRNASRTVSLRPDSDRIIELGVAIQQIAAPTGAEATRAAWIAEYLRSLGYEVELDALHNVYARREGARRTPALLISAHTDTVFPHSVDLTVRRDPKHDRIFGPGLGDNSIGVAALLWLAEVLRNAAPPVDLLFLANVGEEGNGDLRGMRAAFEQLTANDPQAIGAAIVIEGMGLSRVVHRALAIRRYRIHVTAPGGHSWSDFGAASAVHVLAQIAADIAHLRPPKSPRTTFNIGIIEGGTSVNTIAQHAALELDLRSEDPAALEAIEQEVQMILSRYQTSRWQQAGVTVTAALIGDRPGGAIPDDHPLVQAAISLLKASGVKPQLSMRISSTDANIPLSRGIPAVCIGITEGGNAHRTDEWIATQPVEKGLRYLFGLTEWAAAWLAEGVGALSQTTSSSARPDS</sequence>
<dbReference type="InterPro" id="IPR036264">
    <property type="entry name" value="Bact_exopeptidase_dim_dom"/>
</dbReference>
<dbReference type="EMBL" id="DSMG01000165">
    <property type="protein sequence ID" value="HDX32902.1"/>
    <property type="molecule type" value="Genomic_DNA"/>
</dbReference>
<dbReference type="InterPro" id="IPR050072">
    <property type="entry name" value="Peptidase_M20A"/>
</dbReference>
<dbReference type="InterPro" id="IPR002933">
    <property type="entry name" value="Peptidase_M20"/>
</dbReference>
<dbReference type="AlphaFoldDB" id="A0A7C1JMH9"/>
<accession>A0A7C1JMH9</accession>
<feature type="domain" description="Peptidase M20 dimerisation" evidence="5">
    <location>
        <begin position="191"/>
        <end position="281"/>
    </location>
</feature>
<organism evidence="6">
    <name type="scientific">Caldilinea aerophila</name>
    <dbReference type="NCBI Taxonomy" id="133453"/>
    <lineage>
        <taxon>Bacteria</taxon>
        <taxon>Bacillati</taxon>
        <taxon>Chloroflexota</taxon>
        <taxon>Caldilineae</taxon>
        <taxon>Caldilineales</taxon>
        <taxon>Caldilineaceae</taxon>
        <taxon>Caldilinea</taxon>
    </lineage>
</organism>
<dbReference type="Pfam" id="PF07687">
    <property type="entry name" value="M20_dimer"/>
    <property type="match status" value="1"/>
</dbReference>